<keyword evidence="2 3" id="KW-0326">Glycosidase</keyword>
<dbReference type="PANTHER" id="PTHR34142">
    <property type="entry name" value="ENDO-BETA-1,4-GLUCANASE A"/>
    <property type="match status" value="1"/>
</dbReference>
<dbReference type="AlphaFoldDB" id="A0A7W6KKQ3"/>
<dbReference type="GO" id="GO:0008810">
    <property type="term" value="F:cellulase activity"/>
    <property type="evidence" value="ECO:0007669"/>
    <property type="project" value="UniProtKB-EC"/>
</dbReference>
<evidence type="ECO:0000313" key="7">
    <source>
        <dbReference type="Proteomes" id="UP000530571"/>
    </source>
</evidence>
<dbReference type="InterPro" id="IPR018087">
    <property type="entry name" value="Glyco_hydro_5_CS"/>
</dbReference>
<sequence>MRRLRGYAPCRSFTTKLKRRLAVAAIAATTLSMALSSTALAAQNCKLMLHGINVAGAEFGQPGDPYGQGYIYPSKETIDSLAQDKFNAIRLPFLWERLQPTLNGVFDATELSRMQTTIAAARDNDMIVILDPHNYARYRGQVIGSPDVPVEAFADFWKRLSAVFANDDDIIFGLMNEPHDIEAPEWLTAANAAIAAIRNIGAGNLIFVPGTAWTGAHSWEQTFYGPSNASVMTGVVDPVNNFAFEVHQYSDADFSGKANDCSHIDGAVDAIKNFTDWLNANNYQGFLGEFGTTDQINCLRGLKQMVDIIQNDQKAWVGWAYWASGEWWPKDAPMIIHPDLRNGGSAQLRTLQPILADDGTPRNVCEGG</sequence>
<comment type="similarity">
    <text evidence="3">Belongs to the glycosyl hydrolase 5 (cellulase A) family.</text>
</comment>
<dbReference type="EC" id="3.2.1.4" evidence="6"/>
<dbReference type="PANTHER" id="PTHR34142:SF1">
    <property type="entry name" value="GLYCOSIDE HYDROLASE FAMILY 5 DOMAIN-CONTAINING PROTEIN"/>
    <property type="match status" value="1"/>
</dbReference>
<feature type="signal peptide" evidence="4">
    <location>
        <begin position="1"/>
        <end position="41"/>
    </location>
</feature>
<protein>
    <submittedName>
        <fullName evidence="6">Endoglucanase</fullName>
        <ecNumber evidence="6">3.2.1.4</ecNumber>
    </submittedName>
</protein>
<evidence type="ECO:0000313" key="6">
    <source>
        <dbReference type="EMBL" id="MBB4122998.1"/>
    </source>
</evidence>
<keyword evidence="1 3" id="KW-0378">Hydrolase</keyword>
<dbReference type="EMBL" id="JACIDZ010000009">
    <property type="protein sequence ID" value="MBB4122998.1"/>
    <property type="molecule type" value="Genomic_DNA"/>
</dbReference>
<evidence type="ECO:0000256" key="3">
    <source>
        <dbReference type="RuleBase" id="RU361153"/>
    </source>
</evidence>
<proteinExistence type="inferred from homology"/>
<accession>A0A7W6KKQ3</accession>
<dbReference type="PROSITE" id="PS00659">
    <property type="entry name" value="GLYCOSYL_HYDROL_F5"/>
    <property type="match status" value="1"/>
</dbReference>
<reference evidence="6 7" key="1">
    <citation type="submission" date="2020-08" db="EMBL/GenBank/DDBJ databases">
        <title>Genomic Encyclopedia of Type Strains, Phase IV (KMG-IV): sequencing the most valuable type-strain genomes for metagenomic binning, comparative biology and taxonomic classification.</title>
        <authorList>
            <person name="Goeker M."/>
        </authorList>
    </citation>
    <scope>NUCLEOTIDE SEQUENCE [LARGE SCALE GENOMIC DNA]</scope>
    <source>
        <strain evidence="6 7">DSM 28101</strain>
    </source>
</reference>
<feature type="chain" id="PRO_5030977528" evidence="4">
    <location>
        <begin position="42"/>
        <end position="368"/>
    </location>
</feature>
<dbReference type="InterPro" id="IPR017853">
    <property type="entry name" value="GH"/>
</dbReference>
<evidence type="ECO:0000256" key="2">
    <source>
        <dbReference type="ARBA" id="ARBA00023295"/>
    </source>
</evidence>
<gene>
    <name evidence="6" type="ORF">GGR30_002933</name>
</gene>
<keyword evidence="7" id="KW-1185">Reference proteome</keyword>
<name>A0A7W6KKQ3_9HYPH</name>
<evidence type="ECO:0000259" key="5">
    <source>
        <dbReference type="Pfam" id="PF00150"/>
    </source>
</evidence>
<dbReference type="GO" id="GO:0009251">
    <property type="term" value="P:glucan catabolic process"/>
    <property type="evidence" value="ECO:0007669"/>
    <property type="project" value="TreeGrafter"/>
</dbReference>
<dbReference type="Gene3D" id="3.20.20.80">
    <property type="entry name" value="Glycosidases"/>
    <property type="match status" value="1"/>
</dbReference>
<evidence type="ECO:0000256" key="1">
    <source>
        <dbReference type="ARBA" id="ARBA00022801"/>
    </source>
</evidence>
<dbReference type="RefSeq" id="WP_183487500.1">
    <property type="nucleotide sequence ID" value="NZ_JACIDZ010000009.1"/>
</dbReference>
<keyword evidence="4" id="KW-0732">Signal</keyword>
<evidence type="ECO:0000256" key="4">
    <source>
        <dbReference type="SAM" id="SignalP"/>
    </source>
</evidence>
<dbReference type="Pfam" id="PF00150">
    <property type="entry name" value="Cellulase"/>
    <property type="match status" value="1"/>
</dbReference>
<organism evidence="6 7">
    <name type="scientific">Martelella radicis</name>
    <dbReference type="NCBI Taxonomy" id="1397476"/>
    <lineage>
        <taxon>Bacteria</taxon>
        <taxon>Pseudomonadati</taxon>
        <taxon>Pseudomonadota</taxon>
        <taxon>Alphaproteobacteria</taxon>
        <taxon>Hyphomicrobiales</taxon>
        <taxon>Aurantimonadaceae</taxon>
        <taxon>Martelella</taxon>
    </lineage>
</organism>
<dbReference type="InterPro" id="IPR001547">
    <property type="entry name" value="Glyco_hydro_5"/>
</dbReference>
<dbReference type="Proteomes" id="UP000530571">
    <property type="component" value="Unassembled WGS sequence"/>
</dbReference>
<feature type="domain" description="Glycoside hydrolase family 5" evidence="5">
    <location>
        <begin position="60"/>
        <end position="324"/>
    </location>
</feature>
<comment type="caution">
    <text evidence="6">The sequence shown here is derived from an EMBL/GenBank/DDBJ whole genome shotgun (WGS) entry which is preliminary data.</text>
</comment>
<dbReference type="SUPFAM" id="SSF51445">
    <property type="entry name" value="(Trans)glycosidases"/>
    <property type="match status" value="1"/>
</dbReference>